<reference evidence="1 2" key="1">
    <citation type="submission" date="2020-08" db="EMBL/GenBank/DDBJ databases">
        <title>Novel species isolated from subtropical streams in China.</title>
        <authorList>
            <person name="Lu H."/>
        </authorList>
    </citation>
    <scope>NUCLEOTIDE SEQUENCE [LARGE SCALE GENOMIC DNA]</scope>
    <source>
        <strain evidence="1 2">NL8W</strain>
    </source>
</reference>
<comment type="caution">
    <text evidence="1">The sequence shown here is derived from an EMBL/GenBank/DDBJ whole genome shotgun (WGS) entry which is preliminary data.</text>
</comment>
<sequence>MAADYPVHVKFTAFLEAYKTTALHIHFHTGATVAGNWLTSGIGDVNLHLPSFARLLILAGNEQGWRAQRQTLNIEDGLPILRRMGYSIKDE</sequence>
<evidence type="ECO:0000313" key="1">
    <source>
        <dbReference type="EMBL" id="MBC3908661.1"/>
    </source>
</evidence>
<dbReference type="EMBL" id="JACOFX010000006">
    <property type="protein sequence ID" value="MBC3908661.1"/>
    <property type="molecule type" value="Genomic_DNA"/>
</dbReference>
<evidence type="ECO:0000313" key="2">
    <source>
        <dbReference type="Proteomes" id="UP000646911"/>
    </source>
</evidence>
<dbReference type="Proteomes" id="UP000646911">
    <property type="component" value="Unassembled WGS sequence"/>
</dbReference>
<gene>
    <name evidence="1" type="ORF">H8L47_13940</name>
</gene>
<accession>A0ABR6ZA76</accession>
<organism evidence="1 2">
    <name type="scientific">Undibacterium umbellatum</name>
    <dbReference type="NCBI Taxonomy" id="2762300"/>
    <lineage>
        <taxon>Bacteria</taxon>
        <taxon>Pseudomonadati</taxon>
        <taxon>Pseudomonadota</taxon>
        <taxon>Betaproteobacteria</taxon>
        <taxon>Burkholderiales</taxon>
        <taxon>Oxalobacteraceae</taxon>
        <taxon>Undibacterium</taxon>
    </lineage>
</organism>
<protein>
    <submittedName>
        <fullName evidence="1">Uncharacterized protein</fullName>
    </submittedName>
</protein>
<proteinExistence type="predicted"/>
<keyword evidence="2" id="KW-1185">Reference proteome</keyword>
<name>A0ABR6ZA76_9BURK</name>